<dbReference type="Pfam" id="PF13191">
    <property type="entry name" value="AAA_16"/>
    <property type="match status" value="1"/>
</dbReference>
<dbReference type="CDD" id="cd06170">
    <property type="entry name" value="LuxR_C_like"/>
    <property type="match status" value="1"/>
</dbReference>
<dbReference type="EMBL" id="JBHTGP010000015">
    <property type="protein sequence ID" value="MFD0688684.1"/>
    <property type="molecule type" value="Genomic_DNA"/>
</dbReference>
<gene>
    <name evidence="4" type="ORF">ACFQZM_29615</name>
</gene>
<evidence type="ECO:0000256" key="2">
    <source>
        <dbReference type="ARBA" id="ARBA00022840"/>
    </source>
</evidence>
<organism evidence="4 5">
    <name type="scientific">Actinomadura fibrosa</name>
    <dbReference type="NCBI Taxonomy" id="111802"/>
    <lineage>
        <taxon>Bacteria</taxon>
        <taxon>Bacillati</taxon>
        <taxon>Actinomycetota</taxon>
        <taxon>Actinomycetes</taxon>
        <taxon>Streptosporangiales</taxon>
        <taxon>Thermomonosporaceae</taxon>
        <taxon>Actinomadura</taxon>
    </lineage>
</organism>
<dbReference type="InterPro" id="IPR036388">
    <property type="entry name" value="WH-like_DNA-bd_sf"/>
</dbReference>
<dbReference type="InterPro" id="IPR016032">
    <property type="entry name" value="Sig_transdc_resp-reg_C-effctor"/>
</dbReference>
<dbReference type="SUPFAM" id="SSF48452">
    <property type="entry name" value="TPR-like"/>
    <property type="match status" value="1"/>
</dbReference>
<dbReference type="Gene3D" id="1.10.10.10">
    <property type="entry name" value="Winged helix-like DNA-binding domain superfamily/Winged helix DNA-binding domain"/>
    <property type="match status" value="1"/>
</dbReference>
<evidence type="ECO:0000259" key="3">
    <source>
        <dbReference type="PROSITE" id="PS50043"/>
    </source>
</evidence>
<proteinExistence type="predicted"/>
<dbReference type="Proteomes" id="UP001597063">
    <property type="component" value="Unassembled WGS sequence"/>
</dbReference>
<accession>A0ABW2XTA5</accession>
<dbReference type="InterPro" id="IPR041664">
    <property type="entry name" value="AAA_16"/>
</dbReference>
<comment type="caution">
    <text evidence="4">The sequence shown here is derived from an EMBL/GenBank/DDBJ whole genome shotgun (WGS) entry which is preliminary data.</text>
</comment>
<dbReference type="Gene3D" id="1.25.40.10">
    <property type="entry name" value="Tetratricopeptide repeat domain"/>
    <property type="match status" value="1"/>
</dbReference>
<feature type="domain" description="HTH luxR-type" evidence="3">
    <location>
        <begin position="865"/>
        <end position="929"/>
    </location>
</feature>
<dbReference type="InterPro" id="IPR000792">
    <property type="entry name" value="Tscrpt_reg_LuxR_C"/>
</dbReference>
<dbReference type="SUPFAM" id="SSF52540">
    <property type="entry name" value="P-loop containing nucleoside triphosphate hydrolases"/>
    <property type="match status" value="1"/>
</dbReference>
<evidence type="ECO:0000313" key="5">
    <source>
        <dbReference type="Proteomes" id="UP001597063"/>
    </source>
</evidence>
<protein>
    <submittedName>
        <fullName evidence="4">AAA family ATPase</fullName>
    </submittedName>
</protein>
<keyword evidence="1" id="KW-0547">Nucleotide-binding</keyword>
<dbReference type="RefSeq" id="WP_131755120.1">
    <property type="nucleotide sequence ID" value="NZ_CAACUY010000003.1"/>
</dbReference>
<dbReference type="PRINTS" id="PR00038">
    <property type="entry name" value="HTHLUXR"/>
</dbReference>
<dbReference type="Pfam" id="PF00196">
    <property type="entry name" value="GerE"/>
    <property type="match status" value="1"/>
</dbReference>
<sequence length="929" mass="99569">MGQVGFEAVSAMALYGRDAECDAIDRLLAGVQAGASASLVLTGEAGVGKSALLAHAVRAAAGRMRVLHAEGIRAEGDLPFAALTQLLGSVPLGSAELSAPQHEALRAALALGEAPAAGLDRLATGLGVMNLLSAVAGERPVLVVVDDAQWVDAASRDALVFAARRLQRDSVGFLFAYRDDDDRTRPPDLPRLPLSGLDVAAAARLLADRGIRMRRAEAERLVELVQGNPLAMTDLTAEDVRRLTRPDRGPEPPPIGSVLEGAYRERIDRLPPGTRRALLVAALLKEDDGQVLHAALARDGLALAALGPAEDARLVTLSSGTAEFRHPLIRSAVAQLARASDRRAAHRVIAAALAEEPGLTAREQRAWHLAAASYGPAEDIAAALEECAQRAVGISGYASAAAAYERAAQLSVQRDKQATRLLGAASAAFHAGQTARAATLLDRIRTFPPGQEDVRCEAEALRGRLQSRRGDPLSAYTGLMAEAHRLREQRPDLALMLSANATSAAVFAGRGGDALASARQAAELGGTIGGPYALYSRCMLGGVLALLGEPGGERLLDEAFALLPLDDLPPRILPLMGDIAFAYVLFERFEEAQRIHRLLARAATRRAAAGLMIWPVGEQALVDYRLGRWQAAYAGALEAERLALDCGLDNETANNRQLLGWITASRGRAAECRRYVDQVLEQAASSGARVFDLLACCVLGHLEMGLGHAEQAAEVLERAREMAAAFRFGNLTHYQWAPELAEAYARRGRGSDAQPIVDLLAAAGERSGKPLVLALSQRCRGLLSDDFEEHFRLALELHERAERPFETARTQLCFGERLRRRRKRSQAREQLQAAWRTFSTLEADCWTERARAELEATGVKVSPRAVTGADLLTPQEVQVALQVAAGASNREAAERLFISVKTVEYHLSHVYRKLGIASRAGLGVALAHD</sequence>
<dbReference type="SMART" id="SM00421">
    <property type="entry name" value="HTH_LUXR"/>
    <property type="match status" value="1"/>
</dbReference>
<dbReference type="SUPFAM" id="SSF46894">
    <property type="entry name" value="C-terminal effector domain of the bipartite response regulators"/>
    <property type="match status" value="1"/>
</dbReference>
<dbReference type="InterPro" id="IPR027417">
    <property type="entry name" value="P-loop_NTPase"/>
</dbReference>
<keyword evidence="2" id="KW-0067">ATP-binding</keyword>
<evidence type="ECO:0000313" key="4">
    <source>
        <dbReference type="EMBL" id="MFD0688684.1"/>
    </source>
</evidence>
<dbReference type="InterPro" id="IPR011990">
    <property type="entry name" value="TPR-like_helical_dom_sf"/>
</dbReference>
<keyword evidence="5" id="KW-1185">Reference proteome</keyword>
<dbReference type="PANTHER" id="PTHR16305">
    <property type="entry name" value="TESTICULAR SOLUBLE ADENYLYL CYCLASE"/>
    <property type="match status" value="1"/>
</dbReference>
<reference evidence="5" key="1">
    <citation type="journal article" date="2019" name="Int. J. Syst. Evol. Microbiol.">
        <title>The Global Catalogue of Microorganisms (GCM) 10K type strain sequencing project: providing services to taxonomists for standard genome sequencing and annotation.</title>
        <authorList>
            <consortium name="The Broad Institute Genomics Platform"/>
            <consortium name="The Broad Institute Genome Sequencing Center for Infectious Disease"/>
            <person name="Wu L."/>
            <person name="Ma J."/>
        </authorList>
    </citation>
    <scope>NUCLEOTIDE SEQUENCE [LARGE SCALE GENOMIC DNA]</scope>
    <source>
        <strain evidence="5">JCM 9371</strain>
    </source>
</reference>
<name>A0ABW2XTA5_9ACTN</name>
<dbReference type="PANTHER" id="PTHR16305:SF35">
    <property type="entry name" value="TRANSCRIPTIONAL ACTIVATOR DOMAIN"/>
    <property type="match status" value="1"/>
</dbReference>
<evidence type="ECO:0000256" key="1">
    <source>
        <dbReference type="ARBA" id="ARBA00022741"/>
    </source>
</evidence>
<dbReference type="PROSITE" id="PS50043">
    <property type="entry name" value="HTH_LUXR_2"/>
    <property type="match status" value="1"/>
</dbReference>